<comment type="caution">
    <text evidence="3">The sequence shown here is derived from an EMBL/GenBank/DDBJ whole genome shotgun (WGS) entry which is preliminary data.</text>
</comment>
<dbReference type="PANTHER" id="PTHR35601">
    <property type="entry name" value="TOXIN RELE"/>
    <property type="match status" value="1"/>
</dbReference>
<dbReference type="NCBIfam" id="TIGR02385">
    <property type="entry name" value="RelE_StbE"/>
    <property type="match status" value="1"/>
</dbReference>
<proteinExistence type="inferred from homology"/>
<keyword evidence="4" id="KW-1185">Reference proteome</keyword>
<protein>
    <submittedName>
        <fullName evidence="3">Type II toxin-antitoxin system RelE family toxin</fullName>
    </submittedName>
</protein>
<evidence type="ECO:0000256" key="1">
    <source>
        <dbReference type="ARBA" id="ARBA00006226"/>
    </source>
</evidence>
<dbReference type="InterPro" id="IPR007712">
    <property type="entry name" value="RelE/ParE_toxin"/>
</dbReference>
<dbReference type="Pfam" id="PF05016">
    <property type="entry name" value="ParE_toxin"/>
    <property type="match status" value="1"/>
</dbReference>
<sequence>MGYRLIISDRVHKQIKKMDKHVGLMLAKDLKKQLDGLADPRSKGKALAGEYQGLWRYRIGRYRVICDIRDGDLVILALAIGHRKDIYTK</sequence>
<dbReference type="RefSeq" id="WP_408977375.1">
    <property type="nucleotide sequence ID" value="NZ_JBJUVG010000006.1"/>
</dbReference>
<name>A0ABW9H0Z7_9FIRM</name>
<reference evidence="3 4" key="1">
    <citation type="journal article" date="2016" name="Int. J. Syst. Evol. Microbiol.">
        <title>Peptococcus simiae sp. nov., isolated from rhesus macaque faeces and emended description of the genus Peptococcus.</title>
        <authorList>
            <person name="Shkoporov A.N."/>
            <person name="Efimov B.A."/>
            <person name="Kondova I."/>
            <person name="Ouwerling B."/>
            <person name="Chaplin A.V."/>
            <person name="Shcherbakova V.A."/>
            <person name="Langermans J.A.M."/>
        </authorList>
    </citation>
    <scope>NUCLEOTIDE SEQUENCE [LARGE SCALE GENOMIC DNA]</scope>
    <source>
        <strain evidence="3 4">M108</strain>
    </source>
</reference>
<gene>
    <name evidence="3" type="ORF">ACKQTC_05215</name>
</gene>
<evidence type="ECO:0000313" key="3">
    <source>
        <dbReference type="EMBL" id="MFM9413759.1"/>
    </source>
</evidence>
<evidence type="ECO:0000313" key="4">
    <source>
        <dbReference type="Proteomes" id="UP001631949"/>
    </source>
</evidence>
<dbReference type="PANTHER" id="PTHR35601:SF1">
    <property type="entry name" value="TOXIN RELE"/>
    <property type="match status" value="1"/>
</dbReference>
<evidence type="ECO:0000256" key="2">
    <source>
        <dbReference type="ARBA" id="ARBA00022649"/>
    </source>
</evidence>
<accession>A0ABW9H0Z7</accession>
<organism evidence="3 4">
    <name type="scientific">Peptococcus simiae</name>
    <dbReference type="NCBI Taxonomy" id="1643805"/>
    <lineage>
        <taxon>Bacteria</taxon>
        <taxon>Bacillati</taxon>
        <taxon>Bacillota</taxon>
        <taxon>Clostridia</taxon>
        <taxon>Eubacteriales</taxon>
        <taxon>Peptococcaceae</taxon>
        <taxon>Peptococcus</taxon>
    </lineage>
</organism>
<dbReference type="Proteomes" id="UP001631949">
    <property type="component" value="Unassembled WGS sequence"/>
</dbReference>
<dbReference type="EMBL" id="JBJUVG010000006">
    <property type="protein sequence ID" value="MFM9413759.1"/>
    <property type="molecule type" value="Genomic_DNA"/>
</dbReference>
<keyword evidence="2" id="KW-1277">Toxin-antitoxin system</keyword>
<dbReference type="SUPFAM" id="SSF143011">
    <property type="entry name" value="RelE-like"/>
    <property type="match status" value="1"/>
</dbReference>
<comment type="similarity">
    <text evidence="1">Belongs to the RelE toxin family.</text>
</comment>
<dbReference type="Gene3D" id="3.30.2310.20">
    <property type="entry name" value="RelE-like"/>
    <property type="match status" value="1"/>
</dbReference>
<dbReference type="InterPro" id="IPR035093">
    <property type="entry name" value="RelE/ParE_toxin_dom_sf"/>
</dbReference>